<dbReference type="RefSeq" id="WP_131362644.1">
    <property type="nucleotide sequence ID" value="NZ_SJKB01000011.1"/>
</dbReference>
<evidence type="ECO:0000313" key="2">
    <source>
        <dbReference type="Proteomes" id="UP000291144"/>
    </source>
</evidence>
<evidence type="ECO:0000313" key="1">
    <source>
        <dbReference type="EMBL" id="TCC57126.1"/>
    </source>
</evidence>
<gene>
    <name evidence="1" type="ORF">E0H73_32140</name>
</gene>
<comment type="caution">
    <text evidence="1">The sequence shown here is derived from an EMBL/GenBank/DDBJ whole genome shotgun (WGS) entry which is preliminary data.</text>
</comment>
<dbReference type="Proteomes" id="UP000291144">
    <property type="component" value="Unassembled WGS sequence"/>
</dbReference>
<protein>
    <submittedName>
        <fullName evidence="1">Uncharacterized protein</fullName>
    </submittedName>
</protein>
<dbReference type="EMBL" id="SJKB01000011">
    <property type="protein sequence ID" value="TCC57126.1"/>
    <property type="molecule type" value="Genomic_DNA"/>
</dbReference>
<reference evidence="1 2" key="1">
    <citation type="submission" date="2019-02" db="EMBL/GenBank/DDBJ databases">
        <title>Kribbella capetownensis sp. nov. and Kribbella speibonae sp. nov., isolated from soil.</title>
        <authorList>
            <person name="Curtis S.M."/>
            <person name="Norton I."/>
            <person name="Everest G.J."/>
            <person name="Meyers P.R."/>
        </authorList>
    </citation>
    <scope>NUCLEOTIDE SEQUENCE [LARGE SCALE GENOMIC DNA]</scope>
    <source>
        <strain evidence="1 2">NRRL B-24813</strain>
    </source>
</reference>
<name>A0A4R0KF73_9ACTN</name>
<sequence length="76" mass="8679">MVELFLVQTPEAGPFTDFWGVNRHDWPSDVFNIRPGELWVASATSLTGYRAAFHALQPTVDGKQVSSQEWLEHHIR</sequence>
<organism evidence="1 2">
    <name type="scientific">Kribbella pittospori</name>
    <dbReference type="NCBI Taxonomy" id="722689"/>
    <lineage>
        <taxon>Bacteria</taxon>
        <taxon>Bacillati</taxon>
        <taxon>Actinomycetota</taxon>
        <taxon>Actinomycetes</taxon>
        <taxon>Propionibacteriales</taxon>
        <taxon>Kribbellaceae</taxon>
        <taxon>Kribbella</taxon>
    </lineage>
</organism>
<accession>A0A4R0KF73</accession>
<keyword evidence="2" id="KW-1185">Reference proteome</keyword>
<dbReference type="OrthoDB" id="3827500at2"/>
<dbReference type="AlphaFoldDB" id="A0A4R0KF73"/>
<proteinExistence type="predicted"/>